<evidence type="ECO:0000313" key="3">
    <source>
        <dbReference type="EMBL" id="WNY26931.1"/>
    </source>
</evidence>
<evidence type="ECO:0000313" key="5">
    <source>
        <dbReference type="EMBL" id="WNY26945.1"/>
    </source>
</evidence>
<name>A0AA96ZWT2_9EURY</name>
<evidence type="ECO:0000313" key="6">
    <source>
        <dbReference type="EMBL" id="WNY26952.1"/>
    </source>
</evidence>
<feature type="compositionally biased region" description="Low complexity" evidence="1">
    <location>
        <begin position="119"/>
        <end position="147"/>
    </location>
</feature>
<dbReference type="AlphaFoldDB" id="A0AA96ZWT2"/>
<proteinExistence type="predicted"/>
<keyword evidence="2" id="KW-0472">Membrane</keyword>
<feature type="compositionally biased region" description="Polar residues" evidence="1">
    <location>
        <begin position="107"/>
        <end position="118"/>
    </location>
</feature>
<evidence type="ECO:0000256" key="1">
    <source>
        <dbReference type="SAM" id="MobiDB-lite"/>
    </source>
</evidence>
<sequence length="186" mass="19715">MTTKGTQVAPNAPVLDSKTSTTITLAEISGAEYKREGENWQSSREFTGLSSDTEYTFYARMAETDDLDASGPSEGLIERTEKAKQGGSGGFGGENVRIVGNGNGNVSSEPPQTGSSNDGQNNPSGNQTNQNQTNQNQNNNPNNNVSGNGNGSGLEFGNSWIWIIAGVLAVLLVGGIAYWYFVLKKK</sequence>
<dbReference type="EMBL" id="CP131061">
    <property type="protein sequence ID" value="WNY26945.1"/>
    <property type="molecule type" value="Genomic_DNA"/>
</dbReference>
<keyword evidence="9" id="KW-1185">Reference proteome</keyword>
<accession>A0AA96ZWT2</accession>
<organism evidence="3 9">
    <name type="scientific">Methanolapillus ohkumae</name>
    <dbReference type="NCBI Taxonomy" id="3028298"/>
    <lineage>
        <taxon>Archaea</taxon>
        <taxon>Methanobacteriati</taxon>
        <taxon>Methanobacteriota</taxon>
        <taxon>Stenosarchaea group</taxon>
        <taxon>Methanomicrobia</taxon>
        <taxon>Methanosarcinales</taxon>
        <taxon>Methanosarcinaceae</taxon>
        <taxon>Methanolapillus</taxon>
    </lineage>
</organism>
<feature type="transmembrane region" description="Helical" evidence="2">
    <location>
        <begin position="160"/>
        <end position="181"/>
    </location>
</feature>
<gene>
    <name evidence="3" type="ORF">MsAm2_07140</name>
    <name evidence="4" type="ORF">MsAm2_07210</name>
    <name evidence="5" type="ORF">MsAm2_07280</name>
    <name evidence="6" type="ORF">MsAm2_07350</name>
    <name evidence="7" type="ORF">MsAm2_07420</name>
    <name evidence="8" type="ORF">MsAm2_07490</name>
</gene>
<protein>
    <submittedName>
        <fullName evidence="3">Uncharacterized protein</fullName>
    </submittedName>
</protein>
<evidence type="ECO:0000313" key="4">
    <source>
        <dbReference type="EMBL" id="WNY26938.1"/>
    </source>
</evidence>
<dbReference type="EMBL" id="CP131061">
    <property type="protein sequence ID" value="WNY26966.1"/>
    <property type="molecule type" value="Genomic_DNA"/>
</dbReference>
<dbReference type="EMBL" id="CP131061">
    <property type="protein sequence ID" value="WNY26938.1"/>
    <property type="molecule type" value="Genomic_DNA"/>
</dbReference>
<evidence type="ECO:0000313" key="7">
    <source>
        <dbReference type="EMBL" id="WNY26959.1"/>
    </source>
</evidence>
<keyword evidence="2" id="KW-0812">Transmembrane</keyword>
<reference evidence="3 9" key="1">
    <citation type="submission" date="2023-07" db="EMBL/GenBank/DDBJ databases">
        <title>Closed genome sequence of Methanosarcinaceae archaeon Am2.</title>
        <authorList>
            <person name="Poehlein A."/>
            <person name="Protasov E."/>
            <person name="Platt K."/>
            <person name="Reeh H."/>
            <person name="Daniel R."/>
            <person name="Brune A."/>
        </authorList>
    </citation>
    <scope>NUCLEOTIDE SEQUENCE [LARGE SCALE GENOMIC DNA]</scope>
    <source>
        <strain evidence="3 9">Am2</strain>
    </source>
</reference>
<dbReference type="GeneID" id="89228166"/>
<evidence type="ECO:0000313" key="8">
    <source>
        <dbReference type="EMBL" id="WNY26966.1"/>
    </source>
</evidence>
<evidence type="ECO:0000256" key="2">
    <source>
        <dbReference type="SAM" id="Phobius"/>
    </source>
</evidence>
<dbReference type="EMBL" id="CP131061">
    <property type="protein sequence ID" value="WNY26952.1"/>
    <property type="molecule type" value="Genomic_DNA"/>
</dbReference>
<evidence type="ECO:0000313" key="9">
    <source>
        <dbReference type="Proteomes" id="UP001304970"/>
    </source>
</evidence>
<dbReference type="RefSeq" id="WP_338098434.1">
    <property type="nucleotide sequence ID" value="NZ_CP131061.1"/>
</dbReference>
<keyword evidence="2" id="KW-1133">Transmembrane helix</keyword>
<dbReference type="EMBL" id="CP131061">
    <property type="protein sequence ID" value="WNY26959.1"/>
    <property type="molecule type" value="Genomic_DNA"/>
</dbReference>
<feature type="region of interest" description="Disordered" evidence="1">
    <location>
        <begin position="79"/>
        <end position="150"/>
    </location>
</feature>
<dbReference type="Proteomes" id="UP001304970">
    <property type="component" value="Chromosome"/>
</dbReference>
<feature type="compositionally biased region" description="Low complexity" evidence="1">
    <location>
        <begin position="94"/>
        <end position="106"/>
    </location>
</feature>
<dbReference type="EMBL" id="CP131061">
    <property type="protein sequence ID" value="WNY26931.1"/>
    <property type="molecule type" value="Genomic_DNA"/>
</dbReference>